<dbReference type="Gene3D" id="3.30.2410.10">
    <property type="entry name" value="Hect, E3 ligase catalytic domain"/>
    <property type="match status" value="1"/>
</dbReference>
<dbReference type="PANTHER" id="PTHR45700">
    <property type="entry name" value="UBIQUITIN-PROTEIN LIGASE E3C"/>
    <property type="match status" value="1"/>
</dbReference>
<evidence type="ECO:0000256" key="1">
    <source>
        <dbReference type="ARBA" id="ARBA00000885"/>
    </source>
</evidence>
<feature type="active site" description="Glycyl thioester intermediate" evidence="5">
    <location>
        <position position="361"/>
    </location>
</feature>
<dbReference type="InterPro" id="IPR000569">
    <property type="entry name" value="HECT_dom"/>
</dbReference>
<dbReference type="OrthoDB" id="2384350at2759"/>
<evidence type="ECO:0000313" key="9">
    <source>
        <dbReference type="Proteomes" id="UP000230750"/>
    </source>
</evidence>
<comment type="catalytic activity">
    <reaction evidence="1">
        <text>S-ubiquitinyl-[E2 ubiquitin-conjugating enzyme]-L-cysteine + [acceptor protein]-L-lysine = [E2 ubiquitin-conjugating enzyme]-L-cysteine + N(6)-ubiquitinyl-[acceptor protein]-L-lysine.</text>
        <dbReference type="EC" id="2.3.2.26"/>
    </reaction>
</comment>
<sequence>EYPLVEEDDEPPSIFQEPSDDSDWKSELILIQSRVDADEVQAANYVNVTRDRVMECAKRAFKRKAFCPLKPISVAFVDAYNISEGVVDNGGPTREFFRLLVKEATASHIFDGPPGARTLALSTQALSNRTYREAGMFIALSLIHGGPGPMCFSEALYQRLSGSPLTCQLTVDDIQDTLVQDVLKKISDAVTLEDVVQEVEESQDVLSILGSIRQIKSLADRDLLVEDAVTFYLFGRVQAALDQFKEGLETGGILPAIRKHPDGFRCVFVKPEERHDHTTLQEMFAPSLSPRGSNRRNIENRIISFWRDWLIDIEEGESNVTFEQLLIFATACDVVPPLGFHPAPSLEVTHDGSAYPTANTCSLVLRLPVHSNFDTWKTRMETGILESPTFGLS</sequence>
<evidence type="ECO:0000313" key="8">
    <source>
        <dbReference type="EMBL" id="PIK37601.1"/>
    </source>
</evidence>
<evidence type="ECO:0000256" key="3">
    <source>
        <dbReference type="ARBA" id="ARBA00022679"/>
    </source>
</evidence>
<dbReference type="Pfam" id="PF00632">
    <property type="entry name" value="HECT"/>
    <property type="match status" value="1"/>
</dbReference>
<protein>
    <recommendedName>
        <fullName evidence="2">HECT-type E3 ubiquitin transferase</fullName>
        <ecNumber evidence="2">2.3.2.26</ecNumber>
    </recommendedName>
</protein>
<dbReference type="Gene3D" id="3.90.1750.10">
    <property type="entry name" value="Hect, E3 ligase catalytic domains"/>
    <property type="match status" value="1"/>
</dbReference>
<dbReference type="AlphaFoldDB" id="A0A2G8JP97"/>
<evidence type="ECO:0000256" key="6">
    <source>
        <dbReference type="SAM" id="MobiDB-lite"/>
    </source>
</evidence>
<dbReference type="GO" id="GO:0006511">
    <property type="term" value="P:ubiquitin-dependent protein catabolic process"/>
    <property type="evidence" value="ECO:0007669"/>
    <property type="project" value="TreeGrafter"/>
</dbReference>
<dbReference type="PANTHER" id="PTHR45700:SF2">
    <property type="entry name" value="UBIQUITIN-PROTEIN LIGASE E3C"/>
    <property type="match status" value="1"/>
</dbReference>
<comment type="caution">
    <text evidence="8">The sequence shown here is derived from an EMBL/GenBank/DDBJ whole genome shotgun (WGS) entry which is preliminary data.</text>
</comment>
<dbReference type="InterPro" id="IPR044611">
    <property type="entry name" value="E3A/B/C-like"/>
</dbReference>
<feature type="compositionally biased region" description="Acidic residues" evidence="6">
    <location>
        <begin position="1"/>
        <end position="11"/>
    </location>
</feature>
<dbReference type="STRING" id="307972.A0A2G8JP97"/>
<keyword evidence="4 5" id="KW-0833">Ubl conjugation pathway</keyword>
<dbReference type="GO" id="GO:0061630">
    <property type="term" value="F:ubiquitin protein ligase activity"/>
    <property type="evidence" value="ECO:0007669"/>
    <property type="project" value="UniProtKB-EC"/>
</dbReference>
<keyword evidence="9" id="KW-1185">Reference proteome</keyword>
<accession>A0A2G8JP97</accession>
<evidence type="ECO:0000259" key="7">
    <source>
        <dbReference type="PROSITE" id="PS50237"/>
    </source>
</evidence>
<keyword evidence="3" id="KW-0808">Transferase</keyword>
<name>A0A2G8JP97_STIJA</name>
<feature type="region of interest" description="Disordered" evidence="6">
    <location>
        <begin position="1"/>
        <end position="21"/>
    </location>
</feature>
<reference evidence="8 9" key="1">
    <citation type="journal article" date="2017" name="PLoS Biol.">
        <title>The sea cucumber genome provides insights into morphological evolution and visceral regeneration.</title>
        <authorList>
            <person name="Zhang X."/>
            <person name="Sun L."/>
            <person name="Yuan J."/>
            <person name="Sun Y."/>
            <person name="Gao Y."/>
            <person name="Zhang L."/>
            <person name="Li S."/>
            <person name="Dai H."/>
            <person name="Hamel J.F."/>
            <person name="Liu C."/>
            <person name="Yu Y."/>
            <person name="Liu S."/>
            <person name="Lin W."/>
            <person name="Guo K."/>
            <person name="Jin S."/>
            <person name="Xu P."/>
            <person name="Storey K.B."/>
            <person name="Huan P."/>
            <person name="Zhang T."/>
            <person name="Zhou Y."/>
            <person name="Zhang J."/>
            <person name="Lin C."/>
            <person name="Li X."/>
            <person name="Xing L."/>
            <person name="Huo D."/>
            <person name="Sun M."/>
            <person name="Wang L."/>
            <person name="Mercier A."/>
            <person name="Li F."/>
            <person name="Yang H."/>
            <person name="Xiang J."/>
        </authorList>
    </citation>
    <scope>NUCLEOTIDE SEQUENCE [LARGE SCALE GENOMIC DNA]</scope>
    <source>
        <strain evidence="8">Shaxun</strain>
        <tissue evidence="8">Muscle</tissue>
    </source>
</reference>
<dbReference type="EC" id="2.3.2.26" evidence="2"/>
<feature type="non-terminal residue" evidence="8">
    <location>
        <position position="1"/>
    </location>
</feature>
<dbReference type="PROSITE" id="PS50237">
    <property type="entry name" value="HECT"/>
    <property type="match status" value="1"/>
</dbReference>
<dbReference type="SUPFAM" id="SSF56204">
    <property type="entry name" value="Hect, E3 ligase catalytic domain"/>
    <property type="match status" value="1"/>
</dbReference>
<evidence type="ECO:0000256" key="2">
    <source>
        <dbReference type="ARBA" id="ARBA00012485"/>
    </source>
</evidence>
<gene>
    <name evidence="8" type="ORF">BSL78_25577</name>
</gene>
<feature type="domain" description="HECT" evidence="7">
    <location>
        <begin position="70"/>
        <end position="393"/>
    </location>
</feature>
<evidence type="ECO:0000256" key="5">
    <source>
        <dbReference type="PROSITE-ProRule" id="PRU00104"/>
    </source>
</evidence>
<dbReference type="GO" id="GO:0000209">
    <property type="term" value="P:protein polyubiquitination"/>
    <property type="evidence" value="ECO:0007669"/>
    <property type="project" value="InterPro"/>
</dbReference>
<dbReference type="SMART" id="SM00119">
    <property type="entry name" value="HECTc"/>
    <property type="match status" value="1"/>
</dbReference>
<organism evidence="8 9">
    <name type="scientific">Stichopus japonicus</name>
    <name type="common">Sea cucumber</name>
    <dbReference type="NCBI Taxonomy" id="307972"/>
    <lineage>
        <taxon>Eukaryota</taxon>
        <taxon>Metazoa</taxon>
        <taxon>Echinodermata</taxon>
        <taxon>Eleutherozoa</taxon>
        <taxon>Echinozoa</taxon>
        <taxon>Holothuroidea</taxon>
        <taxon>Aspidochirotacea</taxon>
        <taxon>Aspidochirotida</taxon>
        <taxon>Stichopodidae</taxon>
        <taxon>Apostichopus</taxon>
    </lineage>
</organism>
<evidence type="ECO:0000256" key="4">
    <source>
        <dbReference type="ARBA" id="ARBA00022786"/>
    </source>
</evidence>
<dbReference type="Proteomes" id="UP000230750">
    <property type="component" value="Unassembled WGS sequence"/>
</dbReference>
<proteinExistence type="predicted"/>
<dbReference type="InterPro" id="IPR035983">
    <property type="entry name" value="Hect_E3_ubiquitin_ligase"/>
</dbReference>
<dbReference type="EMBL" id="MRZV01001477">
    <property type="protein sequence ID" value="PIK37601.1"/>
    <property type="molecule type" value="Genomic_DNA"/>
</dbReference>